<evidence type="ECO:0000313" key="3">
    <source>
        <dbReference type="Proteomes" id="UP001164776"/>
    </source>
</evidence>
<protein>
    <submittedName>
        <fullName evidence="2">Uncharacterized protein</fullName>
    </submittedName>
</protein>
<sequence length="139" mass="14313">MQGHPNRGRGRDPLPLHTRTDSPHTHARAAAVPPPQPRAATAAAGRLPASIPVAAGCLPSRPRSGAAAPTPRLGHRPPAGVPDPVVPPSPRSRHPPGPRPGSVPPAASPAPDPAPRRLPSPNWSRSFNPSPPPPSLLQE</sequence>
<feature type="compositionally biased region" description="Pro residues" evidence="1">
    <location>
        <begin position="79"/>
        <end position="90"/>
    </location>
</feature>
<name>A0A9W7X5J0_9POAL</name>
<dbReference type="Proteomes" id="UP001164776">
    <property type="component" value="Unassembled WGS sequence"/>
</dbReference>
<dbReference type="AlphaFoldDB" id="A0A9W7X5J0"/>
<evidence type="ECO:0000256" key="1">
    <source>
        <dbReference type="SAM" id="MobiDB-lite"/>
    </source>
</evidence>
<feature type="region of interest" description="Disordered" evidence="1">
    <location>
        <begin position="1"/>
        <end position="139"/>
    </location>
</feature>
<feature type="compositionally biased region" description="Low complexity" evidence="1">
    <location>
        <begin position="119"/>
        <end position="128"/>
    </location>
</feature>
<accession>A0A9W7X5J0</accession>
<organism evidence="2 3">
    <name type="scientific">Paspalum vaginatum</name>
    <name type="common">seashore paspalum</name>
    <dbReference type="NCBI Taxonomy" id="158149"/>
    <lineage>
        <taxon>Eukaryota</taxon>
        <taxon>Viridiplantae</taxon>
        <taxon>Streptophyta</taxon>
        <taxon>Embryophyta</taxon>
        <taxon>Tracheophyta</taxon>
        <taxon>Spermatophyta</taxon>
        <taxon>Magnoliopsida</taxon>
        <taxon>Liliopsida</taxon>
        <taxon>Poales</taxon>
        <taxon>Poaceae</taxon>
        <taxon>PACMAD clade</taxon>
        <taxon>Panicoideae</taxon>
        <taxon>Andropogonodae</taxon>
        <taxon>Paspaleae</taxon>
        <taxon>Paspalinae</taxon>
        <taxon>Paspalum</taxon>
    </lineage>
</organism>
<feature type="compositionally biased region" description="Basic and acidic residues" evidence="1">
    <location>
        <begin position="9"/>
        <end position="24"/>
    </location>
</feature>
<feature type="compositionally biased region" description="Pro residues" evidence="1">
    <location>
        <begin position="97"/>
        <end position="118"/>
    </location>
</feature>
<reference evidence="2 3" key="1">
    <citation type="submission" date="2022-10" db="EMBL/GenBank/DDBJ databases">
        <title>WGS assembly of Paspalum vaginatum 540-79.</title>
        <authorList>
            <person name="Sun G."/>
            <person name="Wase N."/>
            <person name="Shu S."/>
            <person name="Jenkins J."/>
            <person name="Zhou B."/>
            <person name="Torres-Rodriguez J."/>
            <person name="Chen C."/>
            <person name="Sandor L."/>
            <person name="Plott C."/>
            <person name="Yoshinga Y."/>
            <person name="Daum C."/>
            <person name="Qi P."/>
            <person name="Barry K."/>
            <person name="Lipzen A."/>
            <person name="Berry L."/>
            <person name="Pedersen C."/>
            <person name="Gottilla T."/>
            <person name="Foltz A."/>
            <person name="Yu H."/>
            <person name="O'Malley R."/>
            <person name="Zhang C."/>
            <person name="Devos K."/>
            <person name="Sigmon B."/>
            <person name="Yu B."/>
            <person name="Obata T."/>
            <person name="Schmutz J."/>
            <person name="Schnable J."/>
        </authorList>
    </citation>
    <scope>NUCLEOTIDE SEQUENCE [LARGE SCALE GENOMIC DNA]</scope>
    <source>
        <strain evidence="3">cv. 540-79</strain>
    </source>
</reference>
<gene>
    <name evidence="2" type="ORF">BS78_K242600</name>
</gene>
<keyword evidence="3" id="KW-1185">Reference proteome</keyword>
<evidence type="ECO:0000313" key="2">
    <source>
        <dbReference type="EMBL" id="KAJ1253530.1"/>
    </source>
</evidence>
<comment type="caution">
    <text evidence="2">The sequence shown here is derived from an EMBL/GenBank/DDBJ whole genome shotgun (WGS) entry which is preliminary data.</text>
</comment>
<feature type="compositionally biased region" description="Pro residues" evidence="1">
    <location>
        <begin position="129"/>
        <end position="139"/>
    </location>
</feature>
<feature type="compositionally biased region" description="Low complexity" evidence="1">
    <location>
        <begin position="38"/>
        <end position="49"/>
    </location>
</feature>
<proteinExistence type="predicted"/>
<dbReference type="EMBL" id="MU631062">
    <property type="protein sequence ID" value="KAJ1253530.1"/>
    <property type="molecule type" value="Genomic_DNA"/>
</dbReference>